<dbReference type="RefSeq" id="WP_072580417.1">
    <property type="nucleotide sequence ID" value="NZ_CP016020.1"/>
</dbReference>
<dbReference type="AlphaFoldDB" id="A0A1L3MTJ5"/>
<reference evidence="2 3" key="1">
    <citation type="journal article" date="2016" name="Sci. Rep.">
        <title>Complete genome sequence and transcriptomic analysis of a novel marine strain Bacillus weihaiensis reveals the mechanism of brown algae degradation.</title>
        <authorList>
            <person name="Zhu Y."/>
            <person name="Chen P."/>
            <person name="Bao Y."/>
            <person name="Men Y."/>
            <person name="Zeng Y."/>
            <person name="Yang J."/>
            <person name="Sun J."/>
            <person name="Sun Y."/>
        </authorList>
    </citation>
    <scope>NUCLEOTIDE SEQUENCE [LARGE SCALE GENOMIC DNA]</scope>
    <source>
        <strain evidence="2 3">Alg07</strain>
    </source>
</reference>
<accession>A0A1L3MTJ5</accession>
<evidence type="ECO:0000313" key="3">
    <source>
        <dbReference type="Proteomes" id="UP000181936"/>
    </source>
</evidence>
<sequence>MKKAKELLHLPVICIANGKQLGIIKDLLINPDESSVNYLIIGQDDWQVQFKALSYDEITGVGEFAVMVENQASILGLDDIPYLNKMVSLIGSQVITTGGEHSGTISDYFFNLEDGKLESLLIQSANNKLLLPIENVLFLGKERVITNNSLAQMETELEAEEQVEEITGNKNPKKEALKNLLNDLIQNELPKLGRVNNDTEQTSTNESED</sequence>
<dbReference type="STRING" id="1547283.A9C19_13175"/>
<evidence type="ECO:0000313" key="2">
    <source>
        <dbReference type="EMBL" id="APH05624.1"/>
    </source>
</evidence>
<keyword evidence="3" id="KW-1185">Reference proteome</keyword>
<dbReference type="OrthoDB" id="1707618at2"/>
<feature type="domain" description="PRC-barrel" evidence="1">
    <location>
        <begin position="3"/>
        <end position="46"/>
    </location>
</feature>
<name>A0A1L3MTJ5_9BACI</name>
<dbReference type="SUPFAM" id="SSF50346">
    <property type="entry name" value="PRC-barrel domain"/>
    <property type="match status" value="2"/>
</dbReference>
<dbReference type="EMBL" id="CP016020">
    <property type="protein sequence ID" value="APH05624.1"/>
    <property type="molecule type" value="Genomic_DNA"/>
</dbReference>
<dbReference type="Proteomes" id="UP000181936">
    <property type="component" value="Chromosome"/>
</dbReference>
<dbReference type="InterPro" id="IPR011033">
    <property type="entry name" value="PRC_barrel-like_sf"/>
</dbReference>
<organism evidence="2 3">
    <name type="scientific">Bacillus weihaiensis</name>
    <dbReference type="NCBI Taxonomy" id="1547283"/>
    <lineage>
        <taxon>Bacteria</taxon>
        <taxon>Bacillati</taxon>
        <taxon>Bacillota</taxon>
        <taxon>Bacilli</taxon>
        <taxon>Bacillales</taxon>
        <taxon>Bacillaceae</taxon>
        <taxon>Bacillus</taxon>
    </lineage>
</organism>
<dbReference type="KEGG" id="bwh:A9C19_13175"/>
<gene>
    <name evidence="2" type="ORF">A9C19_13175</name>
</gene>
<dbReference type="InterPro" id="IPR027275">
    <property type="entry name" value="PRC-brl_dom"/>
</dbReference>
<protein>
    <recommendedName>
        <fullName evidence="1">PRC-barrel domain-containing protein</fullName>
    </recommendedName>
</protein>
<dbReference type="Pfam" id="PF05239">
    <property type="entry name" value="PRC"/>
    <property type="match status" value="2"/>
</dbReference>
<dbReference type="Gene3D" id="2.30.30.240">
    <property type="entry name" value="PRC-barrel domain"/>
    <property type="match status" value="2"/>
</dbReference>
<dbReference type="PANTHER" id="PTHR36740">
    <property type="entry name" value="PRC DOMAIN-CONTAINING PROTEIN"/>
    <property type="match status" value="1"/>
</dbReference>
<proteinExistence type="predicted"/>
<dbReference type="PANTHER" id="PTHR36740:SF1">
    <property type="entry name" value="PRC-BARREL DOMAIN-CONTAINING PROTEIN"/>
    <property type="match status" value="1"/>
</dbReference>
<evidence type="ECO:0000259" key="1">
    <source>
        <dbReference type="Pfam" id="PF05239"/>
    </source>
</evidence>
<feature type="domain" description="PRC-barrel" evidence="1">
    <location>
        <begin position="88"/>
        <end position="148"/>
    </location>
</feature>